<dbReference type="SMART" id="SM00065">
    <property type="entry name" value="GAF"/>
    <property type="match status" value="1"/>
</dbReference>
<evidence type="ECO:0000259" key="4">
    <source>
        <dbReference type="PROSITE" id="PS50887"/>
    </source>
</evidence>
<dbReference type="EMBL" id="CP060811">
    <property type="protein sequence ID" value="QQN89183.1"/>
    <property type="molecule type" value="Genomic_DNA"/>
</dbReference>
<evidence type="ECO:0000256" key="3">
    <source>
        <dbReference type="SAM" id="Coils"/>
    </source>
</evidence>
<dbReference type="SUPFAM" id="SSF55073">
    <property type="entry name" value="Nucleotide cyclase"/>
    <property type="match status" value="1"/>
</dbReference>
<dbReference type="Gene3D" id="3.30.450.40">
    <property type="match status" value="1"/>
</dbReference>
<accession>A0A7T7WKY1</accession>
<dbReference type="PANTHER" id="PTHR45138">
    <property type="entry name" value="REGULATORY COMPONENTS OF SENSORY TRANSDUCTION SYSTEM"/>
    <property type="match status" value="1"/>
</dbReference>
<dbReference type="GO" id="GO:0052621">
    <property type="term" value="F:diguanylate cyclase activity"/>
    <property type="evidence" value="ECO:0007669"/>
    <property type="project" value="UniProtKB-EC"/>
</dbReference>
<dbReference type="Pfam" id="PF00990">
    <property type="entry name" value="GGDEF"/>
    <property type="match status" value="1"/>
</dbReference>
<organism evidence="5 6">
    <name type="scientific">Acinetobacter variabilis</name>
    <dbReference type="NCBI Taxonomy" id="70346"/>
    <lineage>
        <taxon>Bacteria</taxon>
        <taxon>Pseudomonadati</taxon>
        <taxon>Pseudomonadota</taxon>
        <taxon>Gammaproteobacteria</taxon>
        <taxon>Moraxellales</taxon>
        <taxon>Moraxellaceae</taxon>
        <taxon>Acinetobacter</taxon>
    </lineage>
</organism>
<dbReference type="InterPro" id="IPR029016">
    <property type="entry name" value="GAF-like_dom_sf"/>
</dbReference>
<evidence type="ECO:0000313" key="6">
    <source>
        <dbReference type="Proteomes" id="UP000596079"/>
    </source>
</evidence>
<sequence length="312" mass="35495">MDNISFKGFQDAGQAVLKYLHQHFGFNLWMITRVEDNDWIVLQSEDHGYAVQPGQIFEWANSFCCHMVAGKGPRIAPRSEEIPLYATAPINQHFCIKSYIGQPLFKEDGSLFGTLCAVDPEAKSDAIIQDLAMVELFSKLLSSILQAELRQNEQIRQQELLQQQASKDELTGLYNRRAWEKLLQAEEERCKQYGHPAAILFIDLNDLKKVNDSLGHKEGDQLIQHTAQVLQENVRSNDIVARIGGDEFVILSIENDKAGAERLLDRLIEAFAEAKIEAAFGMAMRHPTTGLVEAQWQADKNMFEYKRWKKSV</sequence>
<keyword evidence="3" id="KW-0175">Coiled coil</keyword>
<dbReference type="InterPro" id="IPR000160">
    <property type="entry name" value="GGDEF_dom"/>
</dbReference>
<dbReference type="Gene3D" id="3.30.70.270">
    <property type="match status" value="1"/>
</dbReference>
<proteinExistence type="predicted"/>
<dbReference type="InterPro" id="IPR050469">
    <property type="entry name" value="Diguanylate_Cyclase"/>
</dbReference>
<comment type="catalytic activity">
    <reaction evidence="2">
        <text>2 GTP = 3',3'-c-di-GMP + 2 diphosphate</text>
        <dbReference type="Rhea" id="RHEA:24898"/>
        <dbReference type="ChEBI" id="CHEBI:33019"/>
        <dbReference type="ChEBI" id="CHEBI:37565"/>
        <dbReference type="ChEBI" id="CHEBI:58805"/>
        <dbReference type="EC" id="2.7.7.65"/>
    </reaction>
</comment>
<dbReference type="InterPro" id="IPR003018">
    <property type="entry name" value="GAF"/>
</dbReference>
<feature type="coiled-coil region" evidence="3">
    <location>
        <begin position="250"/>
        <end position="277"/>
    </location>
</feature>
<dbReference type="CDD" id="cd01949">
    <property type="entry name" value="GGDEF"/>
    <property type="match status" value="1"/>
</dbReference>
<dbReference type="Pfam" id="PF01590">
    <property type="entry name" value="GAF"/>
    <property type="match status" value="1"/>
</dbReference>
<evidence type="ECO:0000256" key="2">
    <source>
        <dbReference type="ARBA" id="ARBA00034247"/>
    </source>
</evidence>
<reference evidence="5 6" key="1">
    <citation type="submission" date="2020-08" db="EMBL/GenBank/DDBJ databases">
        <title>Emergence of ISAba1-mediated novel tet(X) in Acinetobacter variabilis from a chicken farm.</title>
        <authorList>
            <person name="Peng K."/>
            <person name="Li R."/>
        </authorList>
    </citation>
    <scope>NUCLEOTIDE SEQUENCE [LARGE SCALE GENOMIC DNA]</scope>
    <source>
        <strain evidence="5 6">XM9F202-2</strain>
    </source>
</reference>
<dbReference type="AlphaFoldDB" id="A0A7T7WKY1"/>
<dbReference type="SUPFAM" id="SSF55781">
    <property type="entry name" value="GAF domain-like"/>
    <property type="match status" value="1"/>
</dbReference>
<name>A0A7T7WKY1_9GAMM</name>
<evidence type="ECO:0000313" key="5">
    <source>
        <dbReference type="EMBL" id="QQN89183.1"/>
    </source>
</evidence>
<dbReference type="SMART" id="SM00267">
    <property type="entry name" value="GGDEF"/>
    <property type="match status" value="1"/>
</dbReference>
<feature type="domain" description="GGDEF" evidence="4">
    <location>
        <begin position="195"/>
        <end position="312"/>
    </location>
</feature>
<dbReference type="PROSITE" id="PS50887">
    <property type="entry name" value="GGDEF"/>
    <property type="match status" value="1"/>
</dbReference>
<dbReference type="RefSeq" id="WP_200230451.1">
    <property type="nucleotide sequence ID" value="NZ_CP060811.1"/>
</dbReference>
<dbReference type="InterPro" id="IPR029787">
    <property type="entry name" value="Nucleotide_cyclase"/>
</dbReference>
<protein>
    <recommendedName>
        <fullName evidence="1">diguanylate cyclase</fullName>
        <ecNumber evidence="1">2.7.7.65</ecNumber>
    </recommendedName>
</protein>
<dbReference type="EC" id="2.7.7.65" evidence="1"/>
<dbReference type="NCBIfam" id="TIGR00254">
    <property type="entry name" value="GGDEF"/>
    <property type="match status" value="1"/>
</dbReference>
<dbReference type="InterPro" id="IPR043128">
    <property type="entry name" value="Rev_trsase/Diguanyl_cyclase"/>
</dbReference>
<evidence type="ECO:0000256" key="1">
    <source>
        <dbReference type="ARBA" id="ARBA00012528"/>
    </source>
</evidence>
<gene>
    <name evidence="5" type="ORF">IAQ69_05855</name>
</gene>
<dbReference type="Proteomes" id="UP000596079">
    <property type="component" value="Chromosome"/>
</dbReference>
<dbReference type="PANTHER" id="PTHR45138:SF9">
    <property type="entry name" value="DIGUANYLATE CYCLASE DGCM-RELATED"/>
    <property type="match status" value="1"/>
</dbReference>